<evidence type="ECO:0000313" key="2">
    <source>
        <dbReference type="EMBL" id="CAF4291310.1"/>
    </source>
</evidence>
<feature type="non-terminal residue" evidence="2">
    <location>
        <position position="256"/>
    </location>
</feature>
<dbReference type="Pfam" id="PF23554">
    <property type="entry name" value="TPR_DOCK"/>
    <property type="match status" value="1"/>
</dbReference>
<feature type="non-terminal residue" evidence="2">
    <location>
        <position position="1"/>
    </location>
</feature>
<dbReference type="Proteomes" id="UP000663881">
    <property type="component" value="Unassembled WGS sequence"/>
</dbReference>
<feature type="domain" description="Dedicator of cytokinesis TPR repeats region" evidence="1">
    <location>
        <begin position="5"/>
        <end position="256"/>
    </location>
</feature>
<dbReference type="GO" id="GO:0005886">
    <property type="term" value="C:plasma membrane"/>
    <property type="evidence" value="ECO:0007669"/>
    <property type="project" value="TreeGrafter"/>
</dbReference>
<dbReference type="PANTHER" id="PTHR45653:SF10">
    <property type="entry name" value="MYOBLAST CITY, ISOFORM B"/>
    <property type="match status" value="1"/>
</dbReference>
<dbReference type="GO" id="GO:0005737">
    <property type="term" value="C:cytoplasm"/>
    <property type="evidence" value="ECO:0007669"/>
    <property type="project" value="TreeGrafter"/>
</dbReference>
<dbReference type="AlphaFoldDB" id="A0A820H6Y8"/>
<comment type="caution">
    <text evidence="2">The sequence shown here is derived from an EMBL/GenBank/DDBJ whole genome shotgun (WGS) entry which is preliminary data.</text>
</comment>
<dbReference type="InterPro" id="IPR026791">
    <property type="entry name" value="DOCK"/>
</dbReference>
<name>A0A820H6Y8_9BILA</name>
<protein>
    <recommendedName>
        <fullName evidence="1">Dedicator of cytokinesis TPR repeats region domain-containing protein</fullName>
    </recommendedName>
</protein>
<gene>
    <name evidence="2" type="ORF">OKA104_LOCUS45709</name>
</gene>
<organism evidence="2 3">
    <name type="scientific">Adineta steineri</name>
    <dbReference type="NCBI Taxonomy" id="433720"/>
    <lineage>
        <taxon>Eukaryota</taxon>
        <taxon>Metazoa</taxon>
        <taxon>Spiralia</taxon>
        <taxon>Gnathifera</taxon>
        <taxon>Rotifera</taxon>
        <taxon>Eurotatoria</taxon>
        <taxon>Bdelloidea</taxon>
        <taxon>Adinetida</taxon>
        <taxon>Adinetidae</taxon>
        <taxon>Adineta</taxon>
    </lineage>
</organism>
<accession>A0A820H6Y8</accession>
<dbReference type="EMBL" id="CAJOAY010015595">
    <property type="protein sequence ID" value="CAF4291310.1"/>
    <property type="molecule type" value="Genomic_DNA"/>
</dbReference>
<evidence type="ECO:0000313" key="3">
    <source>
        <dbReference type="Proteomes" id="UP000663881"/>
    </source>
</evidence>
<dbReference type="PANTHER" id="PTHR45653">
    <property type="entry name" value="DEDICATOR OF CYTOKINESIS"/>
    <property type="match status" value="1"/>
</dbReference>
<evidence type="ECO:0000259" key="1">
    <source>
        <dbReference type="Pfam" id="PF23554"/>
    </source>
</evidence>
<dbReference type="GO" id="GO:0005085">
    <property type="term" value="F:guanyl-nucleotide exchange factor activity"/>
    <property type="evidence" value="ECO:0007669"/>
    <property type="project" value="InterPro"/>
</dbReference>
<sequence>EITAREFLAALPAKRLTPQKLRCVNDLARGLLMQIPESRPIILKVIVTDVSMLCNQFITERQNSDDFRLSIVNQQSSSFLIDQKDRDHLTLCSKIVGHIMNHLFIRKISGDIAIVVEKLLRVFMQILLIIRVKERDLAISFATGIIAILRTMDDENYIDFLRQMDDISLHDFFLDAFGLIKDLVTMPIFSNDWSEMLLLQNSIFVRAMNKCVSRLVENLPYFNEQSVELWQLYFECIVQFIIQPCLQLELFTSNKR</sequence>
<proteinExistence type="predicted"/>
<dbReference type="GO" id="GO:0031267">
    <property type="term" value="F:small GTPase binding"/>
    <property type="evidence" value="ECO:0007669"/>
    <property type="project" value="TreeGrafter"/>
</dbReference>
<dbReference type="GO" id="GO:0007264">
    <property type="term" value="P:small GTPase-mediated signal transduction"/>
    <property type="evidence" value="ECO:0007669"/>
    <property type="project" value="InterPro"/>
</dbReference>
<dbReference type="InterPro" id="IPR056372">
    <property type="entry name" value="TPR_DOCK"/>
</dbReference>
<reference evidence="2" key="1">
    <citation type="submission" date="2021-02" db="EMBL/GenBank/DDBJ databases">
        <authorList>
            <person name="Nowell W R."/>
        </authorList>
    </citation>
    <scope>NUCLEOTIDE SEQUENCE</scope>
</reference>